<evidence type="ECO:0000313" key="3">
    <source>
        <dbReference type="EMBL" id="ABV86175.1"/>
    </source>
</evidence>
<dbReference type="PANTHER" id="PTHR35848:SF9">
    <property type="entry name" value="SLL1358 PROTEIN"/>
    <property type="match status" value="1"/>
</dbReference>
<proteinExistence type="predicted"/>
<dbReference type="GO" id="GO:0046872">
    <property type="term" value="F:metal ion binding"/>
    <property type="evidence" value="ECO:0007669"/>
    <property type="project" value="UniProtKB-KW"/>
</dbReference>
<sequence>MSNIININDICWEPWQHEDKYASEQKHLGDAAGGEKIGVTMERLAPGKSSAVSHYHTKEEEHIYAMHGEATLYIDDEPHSFSQGEYICFNADTGISHKLVNHSDKDFVFLVVGNRDIHDVVVYPETNKVLVKSVNEIYARRTTNYWDKDEVDSE</sequence>
<dbReference type="Pfam" id="PF07883">
    <property type="entry name" value="Cupin_2"/>
    <property type="match status" value="1"/>
</dbReference>
<dbReference type="Gene3D" id="2.60.120.10">
    <property type="entry name" value="Jelly Rolls"/>
    <property type="match status" value="1"/>
</dbReference>
<dbReference type="eggNOG" id="COG3837">
    <property type="taxonomic scope" value="Bacteria"/>
</dbReference>
<dbReference type="AlphaFoldDB" id="A8H0T8"/>
<dbReference type="InterPro" id="IPR014710">
    <property type="entry name" value="RmlC-like_jellyroll"/>
</dbReference>
<evidence type="ECO:0000259" key="2">
    <source>
        <dbReference type="Pfam" id="PF07883"/>
    </source>
</evidence>
<accession>A8H0T8</accession>
<evidence type="ECO:0000256" key="1">
    <source>
        <dbReference type="ARBA" id="ARBA00022723"/>
    </source>
</evidence>
<feature type="domain" description="Cupin type-2" evidence="2">
    <location>
        <begin position="41"/>
        <end position="112"/>
    </location>
</feature>
<protein>
    <submittedName>
        <fullName evidence="3">Cupin 2 conserved barrel domain protein</fullName>
    </submittedName>
</protein>
<dbReference type="InterPro" id="IPR051610">
    <property type="entry name" value="GPI/OXD"/>
</dbReference>
<dbReference type="STRING" id="398579.Spea_0848"/>
<keyword evidence="4" id="KW-1185">Reference proteome</keyword>
<gene>
    <name evidence="3" type="ordered locus">Spea_0848</name>
</gene>
<dbReference type="Proteomes" id="UP000002608">
    <property type="component" value="Chromosome"/>
</dbReference>
<dbReference type="EMBL" id="CP000851">
    <property type="protein sequence ID" value="ABV86175.1"/>
    <property type="molecule type" value="Genomic_DNA"/>
</dbReference>
<dbReference type="InterPro" id="IPR013096">
    <property type="entry name" value="Cupin_2"/>
</dbReference>
<dbReference type="PANTHER" id="PTHR35848">
    <property type="entry name" value="OXALATE-BINDING PROTEIN"/>
    <property type="match status" value="1"/>
</dbReference>
<evidence type="ECO:0000313" key="4">
    <source>
        <dbReference type="Proteomes" id="UP000002608"/>
    </source>
</evidence>
<organism evidence="3 4">
    <name type="scientific">Shewanella pealeana (strain ATCC 700345 / ANG-SQ1)</name>
    <dbReference type="NCBI Taxonomy" id="398579"/>
    <lineage>
        <taxon>Bacteria</taxon>
        <taxon>Pseudomonadati</taxon>
        <taxon>Pseudomonadota</taxon>
        <taxon>Gammaproteobacteria</taxon>
        <taxon>Alteromonadales</taxon>
        <taxon>Shewanellaceae</taxon>
        <taxon>Shewanella</taxon>
    </lineage>
</organism>
<dbReference type="InterPro" id="IPR011051">
    <property type="entry name" value="RmlC_Cupin_sf"/>
</dbReference>
<dbReference type="HOGENOM" id="CLU_119066_1_0_6"/>
<dbReference type="RefSeq" id="WP_012154109.1">
    <property type="nucleotide sequence ID" value="NC_009901.1"/>
</dbReference>
<reference evidence="3 4" key="1">
    <citation type="submission" date="2007-10" db="EMBL/GenBank/DDBJ databases">
        <title>Complete sequence of Shewanella pealeana ATCC 700345.</title>
        <authorList>
            <consortium name="US DOE Joint Genome Institute"/>
            <person name="Copeland A."/>
            <person name="Lucas S."/>
            <person name="Lapidus A."/>
            <person name="Barry K."/>
            <person name="Glavina del Rio T."/>
            <person name="Dalin E."/>
            <person name="Tice H."/>
            <person name="Pitluck S."/>
            <person name="Chertkov O."/>
            <person name="Brettin T."/>
            <person name="Bruce D."/>
            <person name="Detter J.C."/>
            <person name="Han C."/>
            <person name="Schmutz J."/>
            <person name="Larimer F."/>
            <person name="Land M."/>
            <person name="Hauser L."/>
            <person name="Kyrpides N."/>
            <person name="Kim E."/>
            <person name="Zhao J.-S.Z."/>
            <person name="Manno D."/>
            <person name="Hawari J."/>
            <person name="Richardson P."/>
        </authorList>
    </citation>
    <scope>NUCLEOTIDE SEQUENCE [LARGE SCALE GENOMIC DNA]</scope>
    <source>
        <strain evidence="4">ATCC 700345 / ANG-SQ1</strain>
    </source>
</reference>
<dbReference type="KEGG" id="spl:Spea_0848"/>
<dbReference type="SUPFAM" id="SSF51182">
    <property type="entry name" value="RmlC-like cupins"/>
    <property type="match status" value="1"/>
</dbReference>
<keyword evidence="1" id="KW-0479">Metal-binding</keyword>
<dbReference type="CDD" id="cd02224">
    <property type="entry name" value="cupin_SPO2919-like"/>
    <property type="match status" value="1"/>
</dbReference>
<name>A8H0T8_SHEPA</name>